<dbReference type="AlphaFoldDB" id="A0A5J4WPU9"/>
<protein>
    <recommendedName>
        <fullName evidence="5">Tyr recombinase domain-containing protein</fullName>
    </recommendedName>
</protein>
<dbReference type="GO" id="GO:0006310">
    <property type="term" value="P:DNA recombination"/>
    <property type="evidence" value="ECO:0007669"/>
    <property type="project" value="UniProtKB-KW"/>
</dbReference>
<dbReference type="Gene3D" id="1.10.443.10">
    <property type="entry name" value="Intergrase catalytic core"/>
    <property type="match status" value="1"/>
</dbReference>
<dbReference type="GO" id="GO:0015074">
    <property type="term" value="P:DNA integration"/>
    <property type="evidence" value="ECO:0007669"/>
    <property type="project" value="InterPro"/>
</dbReference>
<name>A0A5J4WPU9_9EUKA</name>
<reference evidence="3 4" key="1">
    <citation type="submission" date="2019-03" db="EMBL/GenBank/DDBJ databases">
        <title>Single cell metagenomics reveals metabolic interactions within the superorganism composed of flagellate Streblomastix strix and complex community of Bacteroidetes bacteria on its surface.</title>
        <authorList>
            <person name="Treitli S.C."/>
            <person name="Kolisko M."/>
            <person name="Husnik F."/>
            <person name="Keeling P."/>
            <person name="Hampl V."/>
        </authorList>
    </citation>
    <scope>NUCLEOTIDE SEQUENCE [LARGE SCALE GENOMIC DNA]</scope>
    <source>
        <strain evidence="3">ST1C</strain>
    </source>
</reference>
<sequence>MIAQLRNAGLSSSALLNVKKAISSLLMSLGHSSSQIYNHTTSTSVKVDRRNTAKEVKDKDTYNIDDLLCYIRRRVEQIDDMEEEELEGITLALLISITTRRMAEISRAALEVATMTSEQFVLKSDIQKVGGSKVTLTIKGAKDLSICPVRWFSKWWEKQQPRSQNGQILWWNLSRNKPASADMCSKLTKQIIKAAGLPYRERITELRAVAITKMIDLGYPMSAINAWSIHSDTVRTLQKYYYRSNCSEIIDQLLNTSEHEQRSGVDKKHASEEKQLQTTSQQLKKYKIQKRTPSKETQSSILLQSLHGRNYGKANPQKQALYTQQTILVCSTLVDQLAKPLNLIGAEICNATLRRLHTINHCLFKPTIFTSLQLVDKILKKLCRGASGKTFLELHVPSSPKFVQKLVDCIAEKDKIKANHKVEHMKLYSSRYTAIILTSNSSFEIKRLKRRFQLSARGVKGTRSLEWRKTS</sequence>
<evidence type="ECO:0008006" key="5">
    <source>
        <dbReference type="Google" id="ProtNLM"/>
    </source>
</evidence>
<accession>A0A5J4WPU9</accession>
<evidence type="ECO:0000256" key="1">
    <source>
        <dbReference type="ARBA" id="ARBA00023172"/>
    </source>
</evidence>
<evidence type="ECO:0000313" key="4">
    <source>
        <dbReference type="Proteomes" id="UP000324800"/>
    </source>
</evidence>
<dbReference type="Proteomes" id="UP000324800">
    <property type="component" value="Unassembled WGS sequence"/>
</dbReference>
<gene>
    <name evidence="3" type="ORF">EZS28_007886</name>
</gene>
<comment type="caution">
    <text evidence="3">The sequence shown here is derived from an EMBL/GenBank/DDBJ whole genome shotgun (WGS) entry which is preliminary data.</text>
</comment>
<organism evidence="3 4">
    <name type="scientific">Streblomastix strix</name>
    <dbReference type="NCBI Taxonomy" id="222440"/>
    <lineage>
        <taxon>Eukaryota</taxon>
        <taxon>Metamonada</taxon>
        <taxon>Preaxostyla</taxon>
        <taxon>Oxymonadida</taxon>
        <taxon>Streblomastigidae</taxon>
        <taxon>Streblomastix</taxon>
    </lineage>
</organism>
<feature type="region of interest" description="Disordered" evidence="2">
    <location>
        <begin position="260"/>
        <end position="299"/>
    </location>
</feature>
<dbReference type="SUPFAM" id="SSF56349">
    <property type="entry name" value="DNA breaking-rejoining enzymes"/>
    <property type="match status" value="1"/>
</dbReference>
<feature type="compositionally biased region" description="Basic and acidic residues" evidence="2">
    <location>
        <begin position="260"/>
        <end position="275"/>
    </location>
</feature>
<dbReference type="EMBL" id="SNRW01001389">
    <property type="protein sequence ID" value="KAA6396592.1"/>
    <property type="molecule type" value="Genomic_DNA"/>
</dbReference>
<evidence type="ECO:0000313" key="3">
    <source>
        <dbReference type="EMBL" id="KAA6396592.1"/>
    </source>
</evidence>
<dbReference type="GO" id="GO:0003677">
    <property type="term" value="F:DNA binding"/>
    <property type="evidence" value="ECO:0007669"/>
    <property type="project" value="InterPro"/>
</dbReference>
<dbReference type="InterPro" id="IPR011010">
    <property type="entry name" value="DNA_brk_join_enz"/>
</dbReference>
<proteinExistence type="predicted"/>
<keyword evidence="1" id="KW-0233">DNA recombination</keyword>
<dbReference type="InterPro" id="IPR013762">
    <property type="entry name" value="Integrase-like_cat_sf"/>
</dbReference>
<evidence type="ECO:0000256" key="2">
    <source>
        <dbReference type="SAM" id="MobiDB-lite"/>
    </source>
</evidence>